<gene>
    <name evidence="1" type="ORF">RBB84_21590</name>
</gene>
<evidence type="ECO:0000313" key="1">
    <source>
        <dbReference type="EMBL" id="XBW03828.1"/>
    </source>
</evidence>
<dbReference type="RefSeq" id="WP_024102614.1">
    <property type="nucleotide sequence ID" value="NZ_CP132970.1"/>
</dbReference>
<accession>A0AAU7UVN9</accession>
<name>A0AAU7UVN9_9NOCA</name>
<sequence>MPDLLGVHDGGDVLGLLFDRGHVVDGIGEPETAALETDGARTGGEAFEERVHVRIGPQQVQMHLDLEEPHDVGGAGSGHPVGRIVTIAG</sequence>
<proteinExistence type="predicted"/>
<reference evidence="1" key="1">
    <citation type="submission" date="2023-08" db="EMBL/GenBank/DDBJ databases">
        <title>The novel hydrolase IpcH responsible for the initial isoprocarb degradation step in Rhodococcus sp. D-6.</title>
        <authorList>
            <person name="Zhu Q."/>
        </authorList>
    </citation>
    <scope>NUCLEOTIDE SEQUENCE</scope>
    <source>
        <strain evidence="1">D-6</strain>
    </source>
</reference>
<protein>
    <submittedName>
        <fullName evidence="1">Uncharacterized protein</fullName>
    </submittedName>
</protein>
<dbReference type="KEGG" id="rhox:RBB84_21590"/>
<organism evidence="1">
    <name type="scientific">Rhodococcus sp. D-6</name>
    <dbReference type="NCBI Taxonomy" id="1387842"/>
    <lineage>
        <taxon>Bacteria</taxon>
        <taxon>Bacillati</taxon>
        <taxon>Actinomycetota</taxon>
        <taxon>Actinomycetes</taxon>
        <taxon>Mycobacteriales</taxon>
        <taxon>Nocardiaceae</taxon>
        <taxon>Rhodococcus</taxon>
    </lineage>
</organism>
<dbReference type="AlphaFoldDB" id="A0AAU7UVN9"/>
<dbReference type="EMBL" id="CP132970">
    <property type="protein sequence ID" value="XBW03828.1"/>
    <property type="molecule type" value="Genomic_DNA"/>
</dbReference>